<keyword evidence="4" id="KW-0274">FAD</keyword>
<dbReference type="Proteomes" id="UP000321379">
    <property type="component" value="Unassembled WGS sequence"/>
</dbReference>
<dbReference type="Gene3D" id="3.50.50.60">
    <property type="entry name" value="FAD/NAD(P)-binding domain"/>
    <property type="match status" value="1"/>
</dbReference>
<dbReference type="GO" id="GO:0071949">
    <property type="term" value="F:FAD binding"/>
    <property type="evidence" value="ECO:0007669"/>
    <property type="project" value="InterPro"/>
</dbReference>
<dbReference type="GO" id="GO:0016709">
    <property type="term" value="F:oxidoreductase activity, acting on paired donors, with incorporation or reduction of molecular oxygen, NAD(P)H as one donor, and incorporation of one atom of oxygen"/>
    <property type="evidence" value="ECO:0007669"/>
    <property type="project" value="UniProtKB-ARBA"/>
</dbReference>
<dbReference type="PANTHER" id="PTHR43004">
    <property type="entry name" value="TRK SYSTEM POTASSIUM UPTAKE PROTEIN"/>
    <property type="match status" value="1"/>
</dbReference>
<reference evidence="6 7" key="1">
    <citation type="submission" date="2019-08" db="EMBL/GenBank/DDBJ databases">
        <title>Bacterial whole genome sequence for Glaciihabitans sp. CHu50b-6-2.</title>
        <authorList>
            <person name="Jin L."/>
        </authorList>
    </citation>
    <scope>NUCLEOTIDE SEQUENCE [LARGE SCALE GENOMIC DNA]</scope>
    <source>
        <strain evidence="6 7">CHu50b-6-2</strain>
    </source>
</reference>
<evidence type="ECO:0000313" key="6">
    <source>
        <dbReference type="EMBL" id="TXN29334.1"/>
    </source>
</evidence>
<keyword evidence="6" id="KW-0560">Oxidoreductase</keyword>
<organism evidence="6 7">
    <name type="scientific">Lacisediminihabitans profunda</name>
    <dbReference type="NCBI Taxonomy" id="2594790"/>
    <lineage>
        <taxon>Bacteria</taxon>
        <taxon>Bacillati</taxon>
        <taxon>Actinomycetota</taxon>
        <taxon>Actinomycetes</taxon>
        <taxon>Micrococcales</taxon>
        <taxon>Microbacteriaceae</taxon>
        <taxon>Lacisediminihabitans</taxon>
    </lineage>
</organism>
<comment type="similarity">
    <text evidence="2">Belongs to the PheA/TfdB FAD monooxygenase family.</text>
</comment>
<evidence type="ECO:0000256" key="4">
    <source>
        <dbReference type="ARBA" id="ARBA00022827"/>
    </source>
</evidence>
<dbReference type="AlphaFoldDB" id="A0A5C8UPR1"/>
<comment type="cofactor">
    <cofactor evidence="1">
        <name>FAD</name>
        <dbReference type="ChEBI" id="CHEBI:57692"/>
    </cofactor>
</comment>
<dbReference type="Gene3D" id="3.40.30.120">
    <property type="match status" value="1"/>
</dbReference>
<dbReference type="SUPFAM" id="SSF51905">
    <property type="entry name" value="FAD/NAD(P)-binding domain"/>
    <property type="match status" value="1"/>
</dbReference>
<evidence type="ECO:0000256" key="2">
    <source>
        <dbReference type="ARBA" id="ARBA00007801"/>
    </source>
</evidence>
<dbReference type="InterPro" id="IPR002938">
    <property type="entry name" value="FAD-bd"/>
</dbReference>
<proteinExistence type="inferred from homology"/>
<comment type="caution">
    <text evidence="6">The sequence shown here is derived from an EMBL/GenBank/DDBJ whole genome shotgun (WGS) entry which is preliminary data.</text>
</comment>
<gene>
    <name evidence="6" type="ORF">FVP33_14245</name>
</gene>
<accession>A0A5C8UPR1</accession>
<evidence type="ECO:0000313" key="7">
    <source>
        <dbReference type="Proteomes" id="UP000321379"/>
    </source>
</evidence>
<dbReference type="PANTHER" id="PTHR43004:SF19">
    <property type="entry name" value="BINDING MONOOXYGENASE, PUTATIVE (JCVI)-RELATED"/>
    <property type="match status" value="1"/>
</dbReference>
<protein>
    <submittedName>
        <fullName evidence="6">Monooxygenase</fullName>
    </submittedName>
</protein>
<dbReference type="SUPFAM" id="SSF52833">
    <property type="entry name" value="Thioredoxin-like"/>
    <property type="match status" value="1"/>
</dbReference>
<keyword evidence="7" id="KW-1185">Reference proteome</keyword>
<feature type="domain" description="FAD-binding" evidence="5">
    <location>
        <begin position="9"/>
        <end position="345"/>
    </location>
</feature>
<keyword evidence="3" id="KW-0285">Flavoprotein</keyword>
<dbReference type="RefSeq" id="WP_147784352.1">
    <property type="nucleotide sequence ID" value="NZ_VRMG01000009.1"/>
</dbReference>
<dbReference type="InterPro" id="IPR036249">
    <property type="entry name" value="Thioredoxin-like_sf"/>
</dbReference>
<dbReference type="InterPro" id="IPR036188">
    <property type="entry name" value="FAD/NAD-bd_sf"/>
</dbReference>
<keyword evidence="6" id="KW-0503">Monooxygenase</keyword>
<dbReference type="Gene3D" id="3.30.70.2450">
    <property type="match status" value="1"/>
</dbReference>
<dbReference type="Pfam" id="PF01494">
    <property type="entry name" value="FAD_binding_3"/>
    <property type="match status" value="1"/>
</dbReference>
<dbReference type="EMBL" id="VRMG01000009">
    <property type="protein sequence ID" value="TXN29334.1"/>
    <property type="molecule type" value="Genomic_DNA"/>
</dbReference>
<dbReference type="InterPro" id="IPR050641">
    <property type="entry name" value="RIFMO-like"/>
</dbReference>
<evidence type="ECO:0000256" key="3">
    <source>
        <dbReference type="ARBA" id="ARBA00022630"/>
    </source>
</evidence>
<dbReference type="PRINTS" id="PR00420">
    <property type="entry name" value="RNGMNOXGNASE"/>
</dbReference>
<sequence>MAKLDEATVDVLIVGAGPTGLALAGELHARGVSFRIIDRAPTAVHESRALAIQARTLEVLARHGASEELVAAGDTAAVLVMHFSNRTTELKLFGEGAGETAFPYLLFLSQAETERILARRLTESGVVIERGVELVGLDQSGGDVTCTLRGESGEWRVRSRYVVGCDGAHSVVRHASGIGFSGSAFPQTFVLADVEADGLPVGLLHAFPAREGMLFLFPLGSPATWRILVMVPPGLKLGEPSLASVQAMVDPYTGGRVRLHDPVWLTNFSVQSRRADRFRAGRVFLAGDAAHIHSPAGAQGMNTGIQDAVNLGWKLALVTSGLARDDLLDSYEAERLPVARSVLRTTNRAFRVATSTNGLMRFFRPRVAAVAVPLVIRIPALRRLGFRAISQLGIRYPGSPLSVAGRPPLRGGPRPGDRLPDSGIVVNGVPTTIQRSLSSTHFQLVLCGPLTGWGDRREFDALWGRVVRTARLSAGAERDVWVDSTRGALRRLGLGEGETAHYLVRPDGYIGYGARGTDLRGLEAYLRAL</sequence>
<evidence type="ECO:0000256" key="1">
    <source>
        <dbReference type="ARBA" id="ARBA00001974"/>
    </source>
</evidence>
<name>A0A5C8UPR1_9MICO</name>
<evidence type="ECO:0000259" key="5">
    <source>
        <dbReference type="Pfam" id="PF01494"/>
    </source>
</evidence>